<accession>A0A454XP05</accession>
<feature type="binding site" evidence="1">
    <location>
        <position position="102"/>
    </location>
    <ligand>
        <name>substrate</name>
    </ligand>
</feature>
<name>Q014X0_OSTTA</name>
<sequence length="342" mass="38497">MAKQTRGKTAGETPVDAELTYDETQKMYFDDADRRHPAPWGRSDDLRLILLRHGKSDWSDGTLTDKERPLKGRGRKRAKLAGEFIRIMGWSPDLVITSDAMRCLETVECVDVSVDARVVYSTELYDVCHGDDVSGERSAEVIGRKVMREVDKDDPERTVMCVGHNFGFELAARVLGTGTEDLTLKTAHAALLTANGRGGRVLTYQVQGVRTEEGDITRHCPVWKTQNEAASVIFGSHDDCLMRVTMRVEDVPVVDDAWREAFRHPGGFRLHRVLDPDYASKTCTIEGETRLLNAHTMDLEYNVRTVIEMLEMEIRISRGKAPVIILQGLVEQLCRETGSYRV</sequence>
<accession>Q014X0</accession>
<dbReference type="OrthoDB" id="2019724at2759"/>
<dbReference type="PANTHER" id="PTHR47623:SF1">
    <property type="entry name" value="OS09G0287300 PROTEIN"/>
    <property type="match status" value="1"/>
</dbReference>
<dbReference type="RefSeq" id="XP_003080392.1">
    <property type="nucleotide sequence ID" value="XM_003080344.1"/>
</dbReference>
<gene>
    <name evidence="3" type="ORF">BE221DRAFT_71449</name>
    <name evidence="2" type="ORF">OT_ostta07g03000</name>
</gene>
<accession>A0A1Y5IJS3</accession>
<dbReference type="EMBL" id="CAID01000007">
    <property type="protein sequence ID" value="CAL54559.1"/>
    <property type="molecule type" value="Genomic_DNA"/>
</dbReference>
<dbReference type="KEGG" id="ota:OT_ostta07g03000"/>
<dbReference type="InterPro" id="IPR013078">
    <property type="entry name" value="His_Pase_superF_clade-1"/>
</dbReference>
<protein>
    <submittedName>
        <fullName evidence="2 3">Histidine phosphatase superfamily</fullName>
    </submittedName>
</protein>
<dbReference type="PANTHER" id="PTHR47623">
    <property type="entry name" value="OS09G0287300 PROTEIN"/>
    <property type="match status" value="1"/>
</dbReference>
<dbReference type="EMBL" id="KZ155778">
    <property type="protein sequence ID" value="OUS47332.1"/>
    <property type="molecule type" value="Genomic_DNA"/>
</dbReference>
<dbReference type="Gene3D" id="3.40.50.1240">
    <property type="entry name" value="Phosphoglycerate mutase-like"/>
    <property type="match status" value="1"/>
</dbReference>
<dbReference type="InParanoid" id="Q014X0"/>
<dbReference type="STRING" id="70448.Q014X0"/>
<dbReference type="SMART" id="SM00855">
    <property type="entry name" value="PGAM"/>
    <property type="match status" value="1"/>
</dbReference>
<reference evidence="3" key="3">
    <citation type="submission" date="2017-04" db="EMBL/GenBank/DDBJ databases">
        <title>Population genomics of picophytoplankton unveils novel chromosome hypervariability.</title>
        <authorList>
            <consortium name="DOE Joint Genome Institute"/>
            <person name="Blanc-Mathieu R."/>
            <person name="Krasovec M."/>
            <person name="Hebrard M."/>
            <person name="Yau S."/>
            <person name="Desgranges E."/>
            <person name="Martin J."/>
            <person name="Schackwitz W."/>
            <person name="Kuo A."/>
            <person name="Salin G."/>
            <person name="Donnadieu C."/>
            <person name="Desdevises Y."/>
            <person name="Sanchez-Ferandin S."/>
            <person name="Moreau H."/>
            <person name="Rivals E."/>
            <person name="Grigoriev I.V."/>
            <person name="Grimsley N."/>
            <person name="Eyre-Walker A."/>
            <person name="Piganeau G."/>
        </authorList>
    </citation>
    <scope>NUCLEOTIDE SEQUENCE [LARGE SCALE GENOMIC DNA]</scope>
    <source>
        <strain evidence="3">RCC 1115</strain>
    </source>
</reference>
<dbReference type="GeneID" id="9836565"/>
<evidence type="ECO:0000313" key="3">
    <source>
        <dbReference type="EMBL" id="OUS47332.1"/>
    </source>
</evidence>
<reference evidence="2 4" key="1">
    <citation type="journal article" date="2006" name="Proc. Natl. Acad. Sci. U.S.A.">
        <title>Genome analysis of the smallest free-living eukaryote Ostreococcus tauri unveils many unique features.</title>
        <authorList>
            <person name="Derelle E."/>
            <person name="Ferraz C."/>
            <person name="Rombauts S."/>
            <person name="Rouze P."/>
            <person name="Worden A.Z."/>
            <person name="Robbens S."/>
            <person name="Partensky F."/>
            <person name="Degroeve S."/>
            <person name="Echeynie S."/>
            <person name="Cooke R."/>
            <person name="Saeys Y."/>
            <person name="Wuyts J."/>
            <person name="Jabbari K."/>
            <person name="Bowler C."/>
            <person name="Panaud O."/>
            <person name="Piegu B."/>
            <person name="Ball S.G."/>
            <person name="Ral J.-P."/>
            <person name="Bouget F.-Y."/>
            <person name="Piganeau G."/>
            <person name="De Baets B."/>
            <person name="Picard A."/>
            <person name="Delseny M."/>
            <person name="Demaille J."/>
            <person name="Van de Peer Y."/>
            <person name="Moreau H."/>
        </authorList>
    </citation>
    <scope>NUCLEOTIDE SEQUENCE [LARGE SCALE GENOMIC DNA]</scope>
    <source>
        <strain evidence="2 4">OTTH0595</strain>
    </source>
</reference>
<proteinExistence type="predicted"/>
<dbReference type="CDD" id="cd07067">
    <property type="entry name" value="HP_PGM_like"/>
    <property type="match status" value="1"/>
</dbReference>
<dbReference type="Proteomes" id="UP000195557">
    <property type="component" value="Unassembled WGS sequence"/>
</dbReference>
<dbReference type="Proteomes" id="UP000009170">
    <property type="component" value="Unassembled WGS sequence"/>
</dbReference>
<dbReference type="Pfam" id="PF00300">
    <property type="entry name" value="His_Phos_1"/>
    <property type="match status" value="1"/>
</dbReference>
<evidence type="ECO:0000313" key="2">
    <source>
        <dbReference type="EMBL" id="CAL54559.1"/>
    </source>
</evidence>
<dbReference type="AlphaFoldDB" id="Q014X0"/>
<keyword evidence="4" id="KW-1185">Reference proteome</keyword>
<organism evidence="2 4">
    <name type="scientific">Ostreococcus tauri</name>
    <name type="common">Marine green alga</name>
    <dbReference type="NCBI Taxonomy" id="70448"/>
    <lineage>
        <taxon>Eukaryota</taxon>
        <taxon>Viridiplantae</taxon>
        <taxon>Chlorophyta</taxon>
        <taxon>Mamiellophyceae</taxon>
        <taxon>Mamiellales</taxon>
        <taxon>Bathycoccaceae</taxon>
        <taxon>Ostreococcus</taxon>
    </lineage>
</organism>
<dbReference type="SUPFAM" id="SSF53254">
    <property type="entry name" value="Phosphoglycerate mutase-like"/>
    <property type="match status" value="1"/>
</dbReference>
<evidence type="ECO:0000313" key="4">
    <source>
        <dbReference type="Proteomes" id="UP000009170"/>
    </source>
</evidence>
<dbReference type="InterPro" id="IPR029033">
    <property type="entry name" value="His_PPase_superfam"/>
</dbReference>
<evidence type="ECO:0000256" key="1">
    <source>
        <dbReference type="PIRSR" id="PIRSR613078-2"/>
    </source>
</evidence>
<reference evidence="2" key="2">
    <citation type="journal article" date="2014" name="BMC Genomics">
        <title>An improved genome of the model marine alga Ostreococcus tauri unfolds by assessing Illumina de novo assemblies.</title>
        <authorList>
            <person name="Blanc-Mathieu R."/>
            <person name="Verhelst B."/>
            <person name="Derelle E."/>
            <person name="Rombauts S."/>
            <person name="Bouget F.Y."/>
            <person name="Carre I."/>
            <person name="Chateau A."/>
            <person name="Eyre-Walker A."/>
            <person name="Grimsley N."/>
            <person name="Moreau H."/>
            <person name="Piegu B."/>
            <person name="Rivals E."/>
            <person name="Schackwitz W."/>
            <person name="Van de Peer Y."/>
            <person name="Piganeau G."/>
        </authorList>
    </citation>
    <scope>NUCLEOTIDE SEQUENCE</scope>
    <source>
        <strain evidence="2">RCC4221</strain>
    </source>
</reference>